<evidence type="ECO:0000313" key="7">
    <source>
        <dbReference type="Proteomes" id="UP000198327"/>
    </source>
</evidence>
<dbReference type="CDD" id="cd05274">
    <property type="entry name" value="KR_FAS_SDR_x"/>
    <property type="match status" value="1"/>
</dbReference>
<sequence>MPSHILPDGSVPVLLSAHSAELLRGEAESIANYLRAQPDTSPTDVASTLFRTRTARKHRALIMATDTATLRSSLESIAANTPDDAVVAGERPAGTRRTAFVFPGQGSQRFGMGQLFYESSAPYRDVVDASEKLLVEEFDISVRSFLLGEGNDDSVRIVQPALASHMIGIARMWNAVGVCPDATVGHSQGEIAAAYISGAITWQDALRTAAIRSELVAEFPATDYSMGFLGIRRDAAEALMARRTGWTELTVINSPHAVCVAGDRTTVKDIVEHVSGSGSFAKEIGVSYPAHTSAIGQVRERLQARLRDACSSALFSEPDAPCFSSAVGGERITSDFDQSEYWYLNLRNVVRFDLAAKAMADSGIDTFVEMSDHPALQLAIEDTLGSSDNRLVVGTSRRTATTLTEFARAVATVAVHDEQFRWDALRDPSDTEVRLPLPDFPNSRMNQKRYWADRAVTPAPVPAEVACPERLVETWEQLGRRRLTRPQRISIIDHTGRCSELAAEMVAQAGRHGATAVLADGGADASDVDVVVALLPASEDMNAREATEALGLLLERHAEWLRPAGAPNFWVVTVGGEAVSDGDVPHLLHSAVGIAARSLGSEHVGTTFRHLDIDDAPVTPKRAAAVITALHTAGEAELALREGKLYAQRLVDEPADTDFGDLAEVMIVGGTGSVGRAVAERLVREGAGRITLVNRTGGSSEIPNVTVEACDVTDPDAVNAFAAARAGRPITLVVHAAVDYVHATAGDVDRDAVARASAAKLVGIETVTSRLELAPDCRVLLCSSVSATFGGPGLAVYASTNRMLDAVAHRMRSRGLNAVSVQWGVWADETRTDEAYHSLIARSADAGILSMAAESALTAGFTAGRRNCLVVSAEWSTIESVCGILGLRSLLPRKSESTESASAIDTVGHAAPVESSIPNSAATSRDLRSLLGRIMGFADDDHLDTGKALVALGMDSIQALDFHKSVKKSLDLEIPVAALLAGASFDDVTSLVTT</sequence>
<dbReference type="InterPro" id="IPR014043">
    <property type="entry name" value="Acyl_transferase_dom"/>
</dbReference>
<dbReference type="Gene3D" id="3.30.70.3290">
    <property type="match status" value="1"/>
</dbReference>
<dbReference type="SUPFAM" id="SSF47336">
    <property type="entry name" value="ACP-like"/>
    <property type="match status" value="1"/>
</dbReference>
<evidence type="ECO:0000256" key="4">
    <source>
        <dbReference type="ARBA" id="ARBA00023268"/>
    </source>
</evidence>
<dbReference type="Pfam" id="PF00550">
    <property type="entry name" value="PP-binding"/>
    <property type="match status" value="1"/>
</dbReference>
<dbReference type="SUPFAM" id="SSF51735">
    <property type="entry name" value="NAD(P)-binding Rossmann-fold domains"/>
    <property type="match status" value="2"/>
</dbReference>
<dbReference type="SMART" id="SM00823">
    <property type="entry name" value="PKS_PP"/>
    <property type="match status" value="1"/>
</dbReference>
<dbReference type="Pfam" id="PF22621">
    <property type="entry name" value="CurL-like_PKS_C"/>
    <property type="match status" value="1"/>
</dbReference>
<evidence type="ECO:0000259" key="5">
    <source>
        <dbReference type="PROSITE" id="PS50075"/>
    </source>
</evidence>
<dbReference type="InterPro" id="IPR009081">
    <property type="entry name" value="PP-bd_ACP"/>
</dbReference>
<keyword evidence="7" id="KW-1185">Reference proteome</keyword>
<dbReference type="InterPro" id="IPR020806">
    <property type="entry name" value="PKS_PP-bd"/>
</dbReference>
<dbReference type="PROSITE" id="PS50075">
    <property type="entry name" value="CARRIER"/>
    <property type="match status" value="1"/>
</dbReference>
<dbReference type="InterPro" id="IPR016035">
    <property type="entry name" value="Acyl_Trfase/lysoPLipase"/>
</dbReference>
<dbReference type="PANTHER" id="PTHR43775">
    <property type="entry name" value="FATTY ACID SYNTHASE"/>
    <property type="match status" value="1"/>
</dbReference>
<dbReference type="Gene3D" id="1.10.1200.10">
    <property type="entry name" value="ACP-like"/>
    <property type="match status" value="1"/>
</dbReference>
<evidence type="ECO:0000256" key="3">
    <source>
        <dbReference type="ARBA" id="ARBA00022679"/>
    </source>
</evidence>
<dbReference type="GO" id="GO:0006633">
    <property type="term" value="P:fatty acid biosynthetic process"/>
    <property type="evidence" value="ECO:0007669"/>
    <property type="project" value="TreeGrafter"/>
</dbReference>
<dbReference type="Proteomes" id="UP000198327">
    <property type="component" value="Unassembled WGS sequence"/>
</dbReference>
<dbReference type="GO" id="GO:0031177">
    <property type="term" value="F:phosphopantetheine binding"/>
    <property type="evidence" value="ECO:0007669"/>
    <property type="project" value="InterPro"/>
</dbReference>
<gene>
    <name evidence="6" type="ORF">SAMN05421642_12817</name>
</gene>
<keyword evidence="3" id="KW-0808">Transferase</keyword>
<dbReference type="InterPro" id="IPR036736">
    <property type="entry name" value="ACP-like_sf"/>
</dbReference>
<dbReference type="Gene3D" id="3.40.366.10">
    <property type="entry name" value="Malonyl-Coenzyme A Acyl Carrier Protein, domain 2"/>
    <property type="match status" value="1"/>
</dbReference>
<evidence type="ECO:0000256" key="1">
    <source>
        <dbReference type="ARBA" id="ARBA00022450"/>
    </source>
</evidence>
<evidence type="ECO:0000256" key="2">
    <source>
        <dbReference type="ARBA" id="ARBA00022553"/>
    </source>
</evidence>
<dbReference type="AlphaFoldDB" id="A0A239N456"/>
<dbReference type="SMART" id="SM00822">
    <property type="entry name" value="PKS_KR"/>
    <property type="match status" value="1"/>
</dbReference>
<dbReference type="RefSeq" id="WP_176444531.1">
    <property type="nucleotide sequence ID" value="NZ_FZOW01000028.1"/>
</dbReference>
<name>A0A239N456_9NOCA</name>
<feature type="domain" description="Carrier" evidence="5">
    <location>
        <begin position="921"/>
        <end position="994"/>
    </location>
</feature>
<dbReference type="InterPro" id="IPR013968">
    <property type="entry name" value="PKS_KR"/>
</dbReference>
<dbReference type="SMART" id="SM00827">
    <property type="entry name" value="PKS_AT"/>
    <property type="match status" value="1"/>
</dbReference>
<dbReference type="SUPFAM" id="SSF52151">
    <property type="entry name" value="FabD/lysophospholipase-like"/>
    <property type="match status" value="1"/>
</dbReference>
<dbReference type="InterPro" id="IPR036291">
    <property type="entry name" value="NAD(P)-bd_dom_sf"/>
</dbReference>
<keyword evidence="2" id="KW-0597">Phosphoprotein</keyword>
<dbReference type="InterPro" id="IPR057326">
    <property type="entry name" value="KR_dom"/>
</dbReference>
<dbReference type="InterPro" id="IPR050091">
    <property type="entry name" value="PKS_NRPS_Biosynth_Enz"/>
</dbReference>
<dbReference type="InterPro" id="IPR001227">
    <property type="entry name" value="Ac_transferase_dom_sf"/>
</dbReference>
<keyword evidence="1" id="KW-0596">Phosphopantetheine</keyword>
<organism evidence="6 7">
    <name type="scientific">Rhodococcoides kyotonense</name>
    <dbReference type="NCBI Taxonomy" id="398843"/>
    <lineage>
        <taxon>Bacteria</taxon>
        <taxon>Bacillati</taxon>
        <taxon>Actinomycetota</taxon>
        <taxon>Actinomycetes</taxon>
        <taxon>Mycobacteriales</taxon>
        <taxon>Nocardiaceae</taxon>
        <taxon>Rhodococcoides</taxon>
    </lineage>
</organism>
<reference evidence="7" key="1">
    <citation type="submission" date="2017-06" db="EMBL/GenBank/DDBJ databases">
        <authorList>
            <person name="Varghese N."/>
            <person name="Submissions S."/>
        </authorList>
    </citation>
    <scope>NUCLEOTIDE SEQUENCE [LARGE SCALE GENOMIC DNA]</scope>
    <source>
        <strain evidence="7">JCM 23211</strain>
    </source>
</reference>
<evidence type="ECO:0000313" key="6">
    <source>
        <dbReference type="EMBL" id="SNT49224.1"/>
    </source>
</evidence>
<dbReference type="Pfam" id="PF08659">
    <property type="entry name" value="KR"/>
    <property type="match status" value="1"/>
</dbReference>
<proteinExistence type="predicted"/>
<dbReference type="PANTHER" id="PTHR43775:SF37">
    <property type="entry name" value="SI:DKEY-61P9.11"/>
    <property type="match status" value="1"/>
</dbReference>
<protein>
    <submittedName>
        <fullName evidence="6">Mycobactin polyketide synthetase MbtD</fullName>
    </submittedName>
</protein>
<dbReference type="GO" id="GO:0004312">
    <property type="term" value="F:fatty acid synthase activity"/>
    <property type="evidence" value="ECO:0007669"/>
    <property type="project" value="TreeGrafter"/>
</dbReference>
<dbReference type="Gene3D" id="3.40.50.720">
    <property type="entry name" value="NAD(P)-binding Rossmann-like Domain"/>
    <property type="match status" value="1"/>
</dbReference>
<dbReference type="EMBL" id="FZOW01000028">
    <property type="protein sequence ID" value="SNT49224.1"/>
    <property type="molecule type" value="Genomic_DNA"/>
</dbReference>
<dbReference type="Pfam" id="PF00698">
    <property type="entry name" value="Acyl_transf_1"/>
    <property type="match status" value="1"/>
</dbReference>
<accession>A0A239N456</accession>
<keyword evidence="4" id="KW-0511">Multifunctional enzyme</keyword>